<dbReference type="SUPFAM" id="SSF51445">
    <property type="entry name" value="(Trans)glycosidases"/>
    <property type="match status" value="1"/>
</dbReference>
<dbReference type="SUPFAM" id="SSF49785">
    <property type="entry name" value="Galactose-binding domain-like"/>
    <property type="match status" value="1"/>
</dbReference>
<dbReference type="InterPro" id="IPR051913">
    <property type="entry name" value="GH2_Domain-Containing"/>
</dbReference>
<name>A0AAW6TU61_9BACT</name>
<dbReference type="Proteomes" id="UP001431776">
    <property type="component" value="Unassembled WGS sequence"/>
</dbReference>
<dbReference type="InterPro" id="IPR017853">
    <property type="entry name" value="GH"/>
</dbReference>
<sequence>MERPACRTIGWVVLCMASWTVAGQRSIEDAALPAGAQRIWDTAKAYKEATSTRERICVNGLWRWQPAVADSTQVPQGNWGHFKVPGAWPGITDYMQKDSQTVHANPSWSDRRLSGVTAAWYERQIAVPASWAGRRISLCLEYLNSYAAVYIDGERVGETRFPAGEVDLTAWCRPGQTHRLSLLIVAMPLQGVMLSYTDTASAREVEGTVARRGLCGDVYLIGAPAESRIGDVRVTTSVRKSNISFDVELEGLEPQAEYTLGVRILEEGRLVKEFAGRSFQGSELRAGRFVCVHKWMSQKLWDTHTPQNVYHAEVSLLDKAGHVLDTNWPIRFGFREFWIDGRDFYLNGTRIFLSAVPLDNAQVGAALATYEAAKESIERLKSFGINFVYTHNYGCQPGSHLSFAGILRAADDAGMLVSFSQPHFSHYDWQAPDADRDNGYAGHAAFYVRAAQNHPSVVMYSMSHNATGYSEDMNPDMIDGIQDARDAWALRNVGRAVRAEAIVRALDPSRIVYHHASGNLGSMHAINFYPNFVPIQEMSDWFERWATRGVKPVFLCEYAAPFTWDWSMYRGWYEGKREFGSAAVPWEFCLAEWNAQFFGDRAFAISEREKRNLRWEAQQFRAGRLWHRWDYPHRLGSTDLSEREPVFDLYYTDNWRAFRTWGVSAISPWEHHILFKLRPGVQRNQRDDFEVDFSNLQRPGFSPDYQQQRYERMDLAYERSDWIPTGAGEAVIRNNQPALAYIAGKPDRFTSKDHSFLAGESFEKQMIVINNSREPVRSECSWSLALPQPITGHDRTTVQTGQQTRIP</sequence>
<dbReference type="AlphaFoldDB" id="A0AAW6TU61"/>
<protein>
    <submittedName>
        <fullName evidence="5">Glycoside hydrolase family 2 TIM barrel-domain containing protein</fullName>
    </submittedName>
</protein>
<evidence type="ECO:0000256" key="3">
    <source>
        <dbReference type="ARBA" id="ARBA00023295"/>
    </source>
</evidence>
<dbReference type="PANTHER" id="PTHR42732">
    <property type="entry name" value="BETA-GALACTOSIDASE"/>
    <property type="match status" value="1"/>
</dbReference>
<dbReference type="InterPro" id="IPR006103">
    <property type="entry name" value="Glyco_hydro_2_cat"/>
</dbReference>
<reference evidence="5" key="1">
    <citation type="submission" date="2023-05" db="EMBL/GenBank/DDBJ databases">
        <title>Anaerotaeda fermentans gen. nov., sp. nov., a novel anaerobic planctomycete of the new family within the order Sedimentisphaerales isolated from Taman Peninsula, Russia.</title>
        <authorList>
            <person name="Khomyakova M.A."/>
            <person name="Merkel A.Y."/>
            <person name="Slobodkin A.I."/>
        </authorList>
    </citation>
    <scope>NUCLEOTIDE SEQUENCE</scope>
    <source>
        <strain evidence="5">M17dextr</strain>
    </source>
</reference>
<comment type="similarity">
    <text evidence="1">Belongs to the glycosyl hydrolase 2 family.</text>
</comment>
<dbReference type="GO" id="GO:0004553">
    <property type="term" value="F:hydrolase activity, hydrolyzing O-glycosyl compounds"/>
    <property type="evidence" value="ECO:0007669"/>
    <property type="project" value="InterPro"/>
</dbReference>
<evidence type="ECO:0000313" key="6">
    <source>
        <dbReference type="Proteomes" id="UP001431776"/>
    </source>
</evidence>
<comment type="caution">
    <text evidence="5">The sequence shown here is derived from an EMBL/GenBank/DDBJ whole genome shotgun (WGS) entry which is preliminary data.</text>
</comment>
<dbReference type="GO" id="GO:0005975">
    <property type="term" value="P:carbohydrate metabolic process"/>
    <property type="evidence" value="ECO:0007669"/>
    <property type="project" value="InterPro"/>
</dbReference>
<keyword evidence="6" id="KW-1185">Reference proteome</keyword>
<dbReference type="Gene3D" id="3.20.20.80">
    <property type="entry name" value="Glycosidases"/>
    <property type="match status" value="1"/>
</dbReference>
<keyword evidence="2 5" id="KW-0378">Hydrolase</keyword>
<dbReference type="PANTHER" id="PTHR42732:SF1">
    <property type="entry name" value="BETA-MANNOSIDASE"/>
    <property type="match status" value="1"/>
</dbReference>
<dbReference type="InterPro" id="IPR008979">
    <property type="entry name" value="Galactose-bd-like_sf"/>
</dbReference>
<feature type="domain" description="Glycoside hydrolase family 2 catalytic" evidence="4">
    <location>
        <begin position="342"/>
        <end position="560"/>
    </location>
</feature>
<evidence type="ECO:0000256" key="2">
    <source>
        <dbReference type="ARBA" id="ARBA00022801"/>
    </source>
</evidence>
<evidence type="ECO:0000256" key="1">
    <source>
        <dbReference type="ARBA" id="ARBA00007401"/>
    </source>
</evidence>
<organism evidence="5 6">
    <name type="scientific">Anaerobaca lacustris</name>
    <dbReference type="NCBI Taxonomy" id="3044600"/>
    <lineage>
        <taxon>Bacteria</taxon>
        <taxon>Pseudomonadati</taxon>
        <taxon>Planctomycetota</taxon>
        <taxon>Phycisphaerae</taxon>
        <taxon>Sedimentisphaerales</taxon>
        <taxon>Anaerobacaceae</taxon>
        <taxon>Anaerobaca</taxon>
    </lineage>
</organism>
<dbReference type="EMBL" id="JASCXX010000002">
    <property type="protein sequence ID" value="MDI6448002.1"/>
    <property type="molecule type" value="Genomic_DNA"/>
</dbReference>
<dbReference type="InterPro" id="IPR036156">
    <property type="entry name" value="Beta-gal/glucu_dom_sf"/>
</dbReference>
<dbReference type="Pfam" id="PF02836">
    <property type="entry name" value="Glyco_hydro_2_C"/>
    <property type="match status" value="1"/>
</dbReference>
<dbReference type="Gene3D" id="2.60.40.10">
    <property type="entry name" value="Immunoglobulins"/>
    <property type="match status" value="1"/>
</dbReference>
<gene>
    <name evidence="5" type="ORF">QJ522_03005</name>
</gene>
<accession>A0AAW6TU61</accession>
<evidence type="ECO:0000313" key="5">
    <source>
        <dbReference type="EMBL" id="MDI6448002.1"/>
    </source>
</evidence>
<proteinExistence type="inferred from homology"/>
<dbReference type="RefSeq" id="WP_349243413.1">
    <property type="nucleotide sequence ID" value="NZ_JASCXX010000002.1"/>
</dbReference>
<dbReference type="InterPro" id="IPR013783">
    <property type="entry name" value="Ig-like_fold"/>
</dbReference>
<dbReference type="SUPFAM" id="SSF49303">
    <property type="entry name" value="beta-Galactosidase/glucuronidase domain"/>
    <property type="match status" value="1"/>
</dbReference>
<feature type="non-terminal residue" evidence="5">
    <location>
        <position position="807"/>
    </location>
</feature>
<dbReference type="Gene3D" id="2.60.120.260">
    <property type="entry name" value="Galactose-binding domain-like"/>
    <property type="match status" value="1"/>
</dbReference>
<keyword evidence="3" id="KW-0326">Glycosidase</keyword>
<evidence type="ECO:0000259" key="4">
    <source>
        <dbReference type="Pfam" id="PF02836"/>
    </source>
</evidence>